<proteinExistence type="predicted"/>
<dbReference type="EMBL" id="QCXQ01000001">
    <property type="protein sequence ID" value="PWG00705.1"/>
    <property type="molecule type" value="Genomic_DNA"/>
</dbReference>
<keyword evidence="2" id="KW-1185">Reference proteome</keyword>
<gene>
    <name evidence="1" type="ORF">DCM90_00585</name>
</gene>
<name>A0A2V1N3P0_9LACO</name>
<reference evidence="1 2" key="1">
    <citation type="journal article" date="2018" name="Int. J. Syst. Evol. Microbiol.">
        <title>Lactobacillus bambusae sp. nov., isolated from a traditional fermented Ma-bamboo shoots of Taiwan.</title>
        <authorList>
            <person name="Wang L.-T."/>
        </authorList>
    </citation>
    <scope>NUCLEOTIDE SEQUENCE [LARGE SCALE GENOMIC DNA]</scope>
    <source>
        <strain evidence="1 2">BS-W1</strain>
    </source>
</reference>
<dbReference type="AlphaFoldDB" id="A0A2V1N3P0"/>
<organism evidence="1 2">
    <name type="scientific">Levilactobacillus bambusae</name>
    <dbReference type="NCBI Taxonomy" id="2024736"/>
    <lineage>
        <taxon>Bacteria</taxon>
        <taxon>Bacillati</taxon>
        <taxon>Bacillota</taxon>
        <taxon>Bacilli</taxon>
        <taxon>Lactobacillales</taxon>
        <taxon>Lactobacillaceae</taxon>
        <taxon>Levilactobacillus</taxon>
    </lineage>
</organism>
<comment type="caution">
    <text evidence="1">The sequence shown here is derived from an EMBL/GenBank/DDBJ whole genome shotgun (WGS) entry which is preliminary data.</text>
</comment>
<accession>A0A2V1N3P0</accession>
<evidence type="ECO:0000313" key="2">
    <source>
        <dbReference type="Proteomes" id="UP000245080"/>
    </source>
</evidence>
<protein>
    <submittedName>
        <fullName evidence="1">Uncharacterized protein</fullName>
    </submittedName>
</protein>
<dbReference type="Proteomes" id="UP000245080">
    <property type="component" value="Unassembled WGS sequence"/>
</dbReference>
<dbReference type="RefSeq" id="WP_109249418.1">
    <property type="nucleotide sequence ID" value="NZ_QCXQ01000001.1"/>
</dbReference>
<sequence length="72" mass="7961">MSEEMVATLIQSVDLKVKSATKGLVLDTSLSSATEATEFLTLVRIKYPRNVFTLKQLNNHYCVVMADPASEI</sequence>
<evidence type="ECO:0000313" key="1">
    <source>
        <dbReference type="EMBL" id="PWG00705.1"/>
    </source>
</evidence>